<sequence length="69" mass="7909">MIRQSYIQGGSEIVLYILCYKGKSLGKPMEWSDAEVRLQQMSRCFNGLEIVPWHANDNAETIPEQHKLG</sequence>
<comment type="caution">
    <text evidence="1">The sequence shown here is derived from an EMBL/GenBank/DDBJ whole genome shotgun (WGS) entry which is preliminary data.</text>
</comment>
<dbReference type="EMBL" id="CAJVCE010000019">
    <property type="protein sequence ID" value="CAG7652984.1"/>
    <property type="molecule type" value="Genomic_DNA"/>
</dbReference>
<organism evidence="1 2">
    <name type="scientific">Paenibacillus allorhizosphaerae</name>
    <dbReference type="NCBI Taxonomy" id="2849866"/>
    <lineage>
        <taxon>Bacteria</taxon>
        <taxon>Bacillati</taxon>
        <taxon>Bacillota</taxon>
        <taxon>Bacilli</taxon>
        <taxon>Bacillales</taxon>
        <taxon>Paenibacillaceae</taxon>
        <taxon>Paenibacillus</taxon>
    </lineage>
</organism>
<name>A0ABN7TUY7_9BACL</name>
<proteinExistence type="predicted"/>
<dbReference type="Proteomes" id="UP000730618">
    <property type="component" value="Unassembled WGS sequence"/>
</dbReference>
<keyword evidence="2" id="KW-1185">Reference proteome</keyword>
<dbReference type="RefSeq" id="WP_218101689.1">
    <property type="nucleotide sequence ID" value="NZ_CAJVCE010000019.1"/>
</dbReference>
<protein>
    <submittedName>
        <fullName evidence="1">Uncharacterized protein</fullName>
    </submittedName>
</protein>
<evidence type="ECO:0000313" key="1">
    <source>
        <dbReference type="EMBL" id="CAG7652984.1"/>
    </source>
</evidence>
<reference evidence="1 2" key="1">
    <citation type="submission" date="2021-06" db="EMBL/GenBank/DDBJ databases">
        <authorList>
            <person name="Criscuolo A."/>
        </authorList>
    </citation>
    <scope>NUCLEOTIDE SEQUENCE [LARGE SCALE GENOMIC DNA]</scope>
    <source>
        <strain evidence="2">CIP 111802</strain>
    </source>
</reference>
<accession>A0ABN7TUY7</accession>
<gene>
    <name evidence="1" type="ORF">PAECIP111802_05369</name>
</gene>
<evidence type="ECO:0000313" key="2">
    <source>
        <dbReference type="Proteomes" id="UP000730618"/>
    </source>
</evidence>